<evidence type="ECO:0000313" key="9">
    <source>
        <dbReference type="Proteomes" id="UP000326062"/>
    </source>
</evidence>
<keyword evidence="3 6" id="KW-0964">Secreted</keyword>
<dbReference type="GO" id="GO:0042742">
    <property type="term" value="P:defense response to bacterium"/>
    <property type="evidence" value="ECO:0007669"/>
    <property type="project" value="UniProtKB-UniRule"/>
</dbReference>
<keyword evidence="6" id="KW-0044">Antibiotic</keyword>
<dbReference type="InterPro" id="IPR025933">
    <property type="entry name" value="Beta_defensin_dom"/>
</dbReference>
<evidence type="ECO:0000259" key="7">
    <source>
        <dbReference type="Pfam" id="PF13841"/>
    </source>
</evidence>
<keyword evidence="5" id="KW-1015">Disulfide bond</keyword>
<evidence type="ECO:0000256" key="1">
    <source>
        <dbReference type="ARBA" id="ARBA00004613"/>
    </source>
</evidence>
<dbReference type="SUPFAM" id="SSF57392">
    <property type="entry name" value="Defensin-like"/>
    <property type="match status" value="1"/>
</dbReference>
<evidence type="ECO:0000256" key="5">
    <source>
        <dbReference type="ARBA" id="ARBA00023157"/>
    </source>
</evidence>
<gene>
    <name evidence="8" type="ORF">FD755_022611</name>
</gene>
<evidence type="ECO:0000256" key="6">
    <source>
        <dbReference type="RuleBase" id="RU231113"/>
    </source>
</evidence>
<comment type="caution">
    <text evidence="8">The sequence shown here is derived from an EMBL/GenBank/DDBJ whole genome shotgun (WGS) entry which is preliminary data.</text>
</comment>
<evidence type="ECO:0000256" key="3">
    <source>
        <dbReference type="ARBA" id="ARBA00022525"/>
    </source>
</evidence>
<dbReference type="Pfam" id="PF13841">
    <property type="entry name" value="Defensin_beta_2"/>
    <property type="match status" value="1"/>
</dbReference>
<feature type="domain" description="Beta-defensin" evidence="7">
    <location>
        <begin position="9"/>
        <end position="39"/>
    </location>
</feature>
<comment type="similarity">
    <text evidence="2 6">Belongs to the beta-defensin family.</text>
</comment>
<keyword evidence="4" id="KW-0732">Signal</keyword>
<comment type="subcellular location">
    <subcellularLocation>
        <location evidence="1 6">Secreted</location>
    </subcellularLocation>
</comment>
<dbReference type="Gene3D" id="3.10.360.10">
    <property type="entry name" value="Antimicrobial Peptide, Beta-defensin 2, Chain A"/>
    <property type="match status" value="1"/>
</dbReference>
<protein>
    <recommendedName>
        <fullName evidence="6">Beta-defensin</fullName>
    </recommendedName>
</protein>
<keyword evidence="6" id="KW-0211">Defensin</keyword>
<dbReference type="AlphaFoldDB" id="A0A5N3W3D3"/>
<proteinExistence type="inferred from homology"/>
<evidence type="ECO:0000256" key="2">
    <source>
        <dbReference type="ARBA" id="ARBA00007371"/>
    </source>
</evidence>
<feature type="non-terminal residue" evidence="8">
    <location>
        <position position="1"/>
    </location>
</feature>
<sequence>TLALVDPERCSKLYGQCKRRCPKYEKQIELCLSPSKVCCAERSFEDN</sequence>
<dbReference type="GO" id="GO:0005576">
    <property type="term" value="C:extracellular region"/>
    <property type="evidence" value="ECO:0007669"/>
    <property type="project" value="UniProtKB-SubCell"/>
</dbReference>
<comment type="function">
    <text evidence="6">Has antibacterial activity.</text>
</comment>
<reference evidence="8 9" key="1">
    <citation type="submission" date="2019-06" db="EMBL/GenBank/DDBJ databases">
        <title>Discovery of a novel chromosome fission-fusion reversal in muntjac.</title>
        <authorList>
            <person name="Mudd A.B."/>
            <person name="Bredeson J.V."/>
            <person name="Baum R."/>
            <person name="Hockemeyer D."/>
            <person name="Rokhsar D.S."/>
        </authorList>
    </citation>
    <scope>NUCLEOTIDE SEQUENCE [LARGE SCALE GENOMIC DNA]</scope>
    <source>
        <strain evidence="8">UCam_UCB_Mr</strain>
        <tissue evidence="8">Fibroblast cell line</tissue>
    </source>
</reference>
<evidence type="ECO:0000256" key="4">
    <source>
        <dbReference type="ARBA" id="ARBA00022729"/>
    </source>
</evidence>
<keyword evidence="9" id="KW-1185">Reference proteome</keyword>
<evidence type="ECO:0000313" key="8">
    <source>
        <dbReference type="EMBL" id="KAB0355152.1"/>
    </source>
</evidence>
<dbReference type="EMBL" id="VCEB01000022">
    <property type="protein sequence ID" value="KAB0355152.1"/>
    <property type="molecule type" value="Genomic_DNA"/>
</dbReference>
<keyword evidence="6" id="KW-0929">Antimicrobial</keyword>
<name>A0A5N3W3D3_MUNRE</name>
<organism evidence="8 9">
    <name type="scientific">Muntiacus reevesi</name>
    <name type="common">Reeves' muntjac</name>
    <name type="synonym">Cervus reevesi</name>
    <dbReference type="NCBI Taxonomy" id="9886"/>
    <lineage>
        <taxon>Eukaryota</taxon>
        <taxon>Metazoa</taxon>
        <taxon>Chordata</taxon>
        <taxon>Craniata</taxon>
        <taxon>Vertebrata</taxon>
        <taxon>Euteleostomi</taxon>
        <taxon>Mammalia</taxon>
        <taxon>Eutheria</taxon>
        <taxon>Laurasiatheria</taxon>
        <taxon>Artiodactyla</taxon>
        <taxon>Ruminantia</taxon>
        <taxon>Pecora</taxon>
        <taxon>Cervidae</taxon>
        <taxon>Muntiacinae</taxon>
        <taxon>Muntiacus</taxon>
    </lineage>
</organism>
<dbReference type="GO" id="GO:0045087">
    <property type="term" value="P:innate immune response"/>
    <property type="evidence" value="ECO:0007669"/>
    <property type="project" value="InterPro"/>
</dbReference>
<dbReference type="Proteomes" id="UP000326062">
    <property type="component" value="Chromosome 22"/>
</dbReference>
<accession>A0A5N3W3D3</accession>